<dbReference type="FunFam" id="1.50.10.130:FF:000002">
    <property type="entry name" value="Ent-copalyl diphosphate synthase, chloroplastic"/>
    <property type="match status" value="1"/>
</dbReference>
<dbReference type="InterPro" id="IPR001906">
    <property type="entry name" value="Terpene_synth_N"/>
</dbReference>
<dbReference type="AlphaFoldDB" id="A0A4D6M5S1"/>
<dbReference type="Proteomes" id="UP000501690">
    <property type="component" value="Linkage Group LG6"/>
</dbReference>
<comment type="cofactor">
    <cofactor evidence="1">
        <name>Mg(2+)</name>
        <dbReference type="ChEBI" id="CHEBI:18420"/>
    </cofactor>
</comment>
<keyword evidence="2" id="KW-0479">Metal-binding</keyword>
<feature type="domain" description="Terpene synthase N-terminal" evidence="6">
    <location>
        <begin position="264"/>
        <end position="456"/>
    </location>
</feature>
<dbReference type="SUPFAM" id="SSF48576">
    <property type="entry name" value="Terpenoid synthases"/>
    <property type="match status" value="1"/>
</dbReference>
<dbReference type="InterPro" id="IPR044814">
    <property type="entry name" value="Terpene_cyclase_plant_C1"/>
</dbReference>
<dbReference type="Gene3D" id="1.10.600.10">
    <property type="entry name" value="Farnesyl Diphosphate Synthase"/>
    <property type="match status" value="1"/>
</dbReference>
<evidence type="ECO:0000259" key="6">
    <source>
        <dbReference type="Pfam" id="PF01397"/>
    </source>
</evidence>
<gene>
    <name evidence="8" type="ORF">DEO72_LG6g889</name>
</gene>
<accession>A0A4D6M5S1</accession>
<evidence type="ECO:0000313" key="9">
    <source>
        <dbReference type="Proteomes" id="UP000501690"/>
    </source>
</evidence>
<dbReference type="SFLD" id="SFLDG01014">
    <property type="entry name" value="Terpene_Cyclase_Like_1_N-term"/>
    <property type="match status" value="1"/>
</dbReference>
<dbReference type="EC" id="4.2.3.19" evidence="5"/>
<dbReference type="FunFam" id="1.50.10.160:FF:000002">
    <property type="entry name" value="cis-abienol synthase, chloroplastic"/>
    <property type="match status" value="1"/>
</dbReference>
<evidence type="ECO:0000256" key="4">
    <source>
        <dbReference type="ARBA" id="ARBA00023239"/>
    </source>
</evidence>
<dbReference type="InterPro" id="IPR005630">
    <property type="entry name" value="Terpene_synthase_metal-bd"/>
</dbReference>
<dbReference type="Gene3D" id="1.50.10.160">
    <property type="match status" value="1"/>
</dbReference>
<evidence type="ECO:0000256" key="3">
    <source>
        <dbReference type="ARBA" id="ARBA00022842"/>
    </source>
</evidence>
<evidence type="ECO:0000256" key="2">
    <source>
        <dbReference type="ARBA" id="ARBA00022723"/>
    </source>
</evidence>
<dbReference type="InterPro" id="IPR008949">
    <property type="entry name" value="Isoprenoid_synthase_dom_sf"/>
</dbReference>
<evidence type="ECO:0000256" key="1">
    <source>
        <dbReference type="ARBA" id="ARBA00001946"/>
    </source>
</evidence>
<dbReference type="GO" id="GO:0009507">
    <property type="term" value="C:chloroplast"/>
    <property type="evidence" value="ECO:0007669"/>
    <property type="project" value="TreeGrafter"/>
</dbReference>
<keyword evidence="4" id="KW-0456">Lyase</keyword>
<dbReference type="EMBL" id="CP039350">
    <property type="protein sequence ID" value="QCD96187.1"/>
    <property type="molecule type" value="Genomic_DNA"/>
</dbReference>
<keyword evidence="9" id="KW-1185">Reference proteome</keyword>
<evidence type="ECO:0000259" key="7">
    <source>
        <dbReference type="Pfam" id="PF03936"/>
    </source>
</evidence>
<evidence type="ECO:0000256" key="5">
    <source>
        <dbReference type="ARBA" id="ARBA00066670"/>
    </source>
</evidence>
<dbReference type="FunFam" id="1.10.600.10:FF:000005">
    <property type="entry name" value="Ent-kaur-16-ene synthase, chloroplastic"/>
    <property type="match status" value="1"/>
</dbReference>
<evidence type="ECO:0000313" key="8">
    <source>
        <dbReference type="EMBL" id="QCD96187.1"/>
    </source>
</evidence>
<dbReference type="Pfam" id="PF03936">
    <property type="entry name" value="Terpene_synth_C"/>
    <property type="match status" value="1"/>
</dbReference>
<dbReference type="GO" id="GO:0009899">
    <property type="term" value="F:ent-kaurene synthase activity"/>
    <property type="evidence" value="ECO:0007669"/>
    <property type="project" value="UniProtKB-EC"/>
</dbReference>
<dbReference type="SUPFAM" id="SSF48239">
    <property type="entry name" value="Terpenoid cyclases/Protein prenyltransferases"/>
    <property type="match status" value="2"/>
</dbReference>
<dbReference type="PANTHER" id="PTHR31739:SF3">
    <property type="entry name" value="ENT-KAUR-16-ENE SYNTHASE, CHLOROPLASTIC"/>
    <property type="match status" value="1"/>
</dbReference>
<dbReference type="Gene3D" id="1.50.10.130">
    <property type="entry name" value="Terpene synthase, N-terminal domain"/>
    <property type="match status" value="1"/>
</dbReference>
<dbReference type="PANTHER" id="PTHR31739">
    <property type="entry name" value="ENT-COPALYL DIPHOSPHATE SYNTHASE, CHLOROPLASTIC"/>
    <property type="match status" value="1"/>
</dbReference>
<dbReference type="InterPro" id="IPR050148">
    <property type="entry name" value="Terpene_synthase-like"/>
</dbReference>
<reference evidence="8 9" key="1">
    <citation type="submission" date="2019-04" db="EMBL/GenBank/DDBJ databases">
        <title>An improved genome assembly and genetic linkage map for asparagus bean, Vigna unguiculata ssp. sesquipedialis.</title>
        <authorList>
            <person name="Xia Q."/>
            <person name="Zhang R."/>
            <person name="Dong Y."/>
        </authorList>
    </citation>
    <scope>NUCLEOTIDE SEQUENCE [LARGE SCALE GENOMIC DNA]</scope>
    <source>
        <tissue evidence="8">Leaf</tissue>
    </source>
</reference>
<proteinExistence type="predicted"/>
<sequence>MPCLSHASSILSAAVLQLQPRSFTSQLRSSRTAALIASRGSSVGSLVQWRRCSLLLFSLFRINDIHSLVTSSYVKEKMENTSWCLGESKDRIRKLFNKVELSISSYDTAWVAMITSPASHRTPLFPQCLNWLLANQHLDGSWGLPDRHPLLMNDALLSTLASILALKQWGVGEDQINRGLHFIQSNIASIQDEKQHLPIGFGINFPSLIEYAQNLGINLPIEATILNTMIQKREIELQRGKQRNSEGWREYQAYVSEGMQDSQDWKTIMKYQRKNGSLFNSPATTAAVFQRLKNAECLGYLQSVLEKFGNAVPTIHPLDIYARLCMIDSLERLGINHHFKEEIRSVLDDTYRFWVQGAEDIFLDPTTCAMAFRILRLNGYDVSSDPFYQYSEDKFAESLKGYLKDVGAVIELYRASQAIIHPDESILVRQSLWTKQLLKQESSPYRLYADKLRRYVDQEVKDVLNFPLYANLERLLNRRSMEYYNVEETRISKSSYRSCNLASQEILKLAVEDFNICQSIHIEELKQLSRHYRLDQLKFARQKLAYCYFSGAATLFTPELSDARISWAKNGVLTTVVDDFFDVGGSEEELVDLIQLVEKWDVDINTACCSETVKIIFSAIHSTVCEIGEKSVKRQGRNVKNNVIKIWLDLIQSMYKEAEWQRTKTVPTIDDYMENAYISFALGPIVLPALYLVGPKLSNEDAETHELNHLYKLMSTCGRLLNDIHSFKREYEEGKLNVLSLHITQGNGASTAEDAIEKLKGDAEEKRIELLRLILHEKGSLVPRDCKDLFWKMTKVLHLFYMKDDGFTSHEMYSSVKAVINDPVISLMNY</sequence>
<feature type="domain" description="Terpene synthase metal-binding" evidence="7">
    <location>
        <begin position="534"/>
        <end position="766"/>
    </location>
</feature>
<dbReference type="CDD" id="cd00684">
    <property type="entry name" value="Terpene_cyclase_plant_C1"/>
    <property type="match status" value="1"/>
</dbReference>
<organism evidence="8 9">
    <name type="scientific">Vigna unguiculata</name>
    <name type="common">Cowpea</name>
    <dbReference type="NCBI Taxonomy" id="3917"/>
    <lineage>
        <taxon>Eukaryota</taxon>
        <taxon>Viridiplantae</taxon>
        <taxon>Streptophyta</taxon>
        <taxon>Embryophyta</taxon>
        <taxon>Tracheophyta</taxon>
        <taxon>Spermatophyta</taxon>
        <taxon>Magnoliopsida</taxon>
        <taxon>eudicotyledons</taxon>
        <taxon>Gunneridae</taxon>
        <taxon>Pentapetalae</taxon>
        <taxon>rosids</taxon>
        <taxon>fabids</taxon>
        <taxon>Fabales</taxon>
        <taxon>Fabaceae</taxon>
        <taxon>Papilionoideae</taxon>
        <taxon>50 kb inversion clade</taxon>
        <taxon>NPAAA clade</taxon>
        <taxon>indigoferoid/millettioid clade</taxon>
        <taxon>Phaseoleae</taxon>
        <taxon>Vigna</taxon>
    </lineage>
</organism>
<dbReference type="InterPro" id="IPR008930">
    <property type="entry name" value="Terpenoid_cyclase/PrenylTrfase"/>
</dbReference>
<dbReference type="InterPro" id="IPR036965">
    <property type="entry name" value="Terpene_synth_N_sf"/>
</dbReference>
<keyword evidence="3" id="KW-0460">Magnesium</keyword>
<name>A0A4D6M5S1_VIGUN</name>
<dbReference type="GO" id="GO:0000287">
    <property type="term" value="F:magnesium ion binding"/>
    <property type="evidence" value="ECO:0007669"/>
    <property type="project" value="InterPro"/>
</dbReference>
<dbReference type="Pfam" id="PF01397">
    <property type="entry name" value="Terpene_synth"/>
    <property type="match status" value="1"/>
</dbReference>
<protein>
    <recommendedName>
        <fullName evidence="5">ent-kaurene synthase</fullName>
        <ecNumber evidence="5">4.2.3.19</ecNumber>
    </recommendedName>
</protein>
<dbReference type="GO" id="GO:0009686">
    <property type="term" value="P:gibberellin biosynthetic process"/>
    <property type="evidence" value="ECO:0007669"/>
    <property type="project" value="TreeGrafter"/>
</dbReference>